<reference evidence="2 3" key="1">
    <citation type="submission" date="2021-06" db="EMBL/GenBank/DDBJ databases">
        <authorList>
            <person name="Palmer J.M."/>
        </authorList>
    </citation>
    <scope>NUCLEOTIDE SEQUENCE [LARGE SCALE GENOMIC DNA]</scope>
    <source>
        <strain evidence="2 3">XC_2019</strain>
        <tissue evidence="2">Muscle</tissue>
    </source>
</reference>
<evidence type="ECO:0000313" key="2">
    <source>
        <dbReference type="EMBL" id="MEQ2192936.1"/>
    </source>
</evidence>
<name>A0ABV0QBU5_9TELE</name>
<organism evidence="2 3">
    <name type="scientific">Xenoophorus captivus</name>
    <dbReference type="NCBI Taxonomy" id="1517983"/>
    <lineage>
        <taxon>Eukaryota</taxon>
        <taxon>Metazoa</taxon>
        <taxon>Chordata</taxon>
        <taxon>Craniata</taxon>
        <taxon>Vertebrata</taxon>
        <taxon>Euteleostomi</taxon>
        <taxon>Actinopterygii</taxon>
        <taxon>Neopterygii</taxon>
        <taxon>Teleostei</taxon>
        <taxon>Neoteleostei</taxon>
        <taxon>Acanthomorphata</taxon>
        <taxon>Ovalentaria</taxon>
        <taxon>Atherinomorphae</taxon>
        <taxon>Cyprinodontiformes</taxon>
        <taxon>Goodeidae</taxon>
        <taxon>Xenoophorus</taxon>
    </lineage>
</organism>
<protein>
    <submittedName>
        <fullName evidence="2">Uncharacterized protein</fullName>
    </submittedName>
</protein>
<keyword evidence="3" id="KW-1185">Reference proteome</keyword>
<feature type="region of interest" description="Disordered" evidence="1">
    <location>
        <begin position="14"/>
        <end position="86"/>
    </location>
</feature>
<feature type="compositionally biased region" description="Gly residues" evidence="1">
    <location>
        <begin position="71"/>
        <end position="80"/>
    </location>
</feature>
<sequence length="147" mass="16302">MSYGDVNASCEDYKCAGGLTRSREAKRRPRRCRVPSTRRTRRRPERNPRSRSHIPPGPAATEAVLSSAPGGELGQTLGGGEKSELDQGLTDSYLTLERSFPSKPGQEDKLLTKRRTAFLSDVRRSLCEKYTSEKLTVSADFLTPESL</sequence>
<dbReference type="EMBL" id="JAHRIN010004354">
    <property type="protein sequence ID" value="MEQ2192936.1"/>
    <property type="molecule type" value="Genomic_DNA"/>
</dbReference>
<evidence type="ECO:0000256" key="1">
    <source>
        <dbReference type="SAM" id="MobiDB-lite"/>
    </source>
</evidence>
<dbReference type="Proteomes" id="UP001434883">
    <property type="component" value="Unassembled WGS sequence"/>
</dbReference>
<feature type="compositionally biased region" description="Basic residues" evidence="1">
    <location>
        <begin position="24"/>
        <end position="52"/>
    </location>
</feature>
<proteinExistence type="predicted"/>
<comment type="caution">
    <text evidence="2">The sequence shown here is derived from an EMBL/GenBank/DDBJ whole genome shotgun (WGS) entry which is preliminary data.</text>
</comment>
<gene>
    <name evidence="2" type="ORF">XENOCAPTIV_020236</name>
</gene>
<accession>A0ABV0QBU5</accession>
<evidence type="ECO:0000313" key="3">
    <source>
        <dbReference type="Proteomes" id="UP001434883"/>
    </source>
</evidence>